<dbReference type="PANTHER" id="PTHR47482">
    <property type="entry name" value="OS11G0632001 PROTEIN"/>
    <property type="match status" value="1"/>
</dbReference>
<protein>
    <recommendedName>
        <fullName evidence="2">Protein FAR1-RELATED SEQUENCE</fullName>
    </recommendedName>
</protein>
<sequence length="425" mass="47049">MEFLMQPIRRTVVMKEVNDNELPLEPQLYPALATGTEELPPMATGSIGGQICAADVVAGAEGDDEPQASEQSIGQIDPKTPGWSRKVRIGAVAPERAPCHGRPSALEKTIHGFTQKRGDIVIVPALGTSFDTLGEAYDFYNLYSWEKGFGIRYGKSRLNVESTKGMQETVCGCAGKAGVENSRACRCECPALIMLLRSKDNAESKAEDDARKTMEVFAELGSRYPHFTYRVQADKDDRITTLMWAKGSSRLQYTFFGDVVSFDVTYRGVNNHFQSIFLAGVLVHDEKVETYLSGFSVFTKFIWMMGGSAPKTILTADIPRTDMANIDSVANMANTEPKQQPHGTGDMDVVPNAEQETVKTEREQTMLAPQANNVNHVMQRMEVEPERGVCIDVTGKKGSRHKCQSVRGVEVSMPQLQQWNLNIYM</sequence>
<evidence type="ECO:0000313" key="1">
    <source>
        <dbReference type="EnsemblPlants" id="EMT24042"/>
    </source>
</evidence>
<name>M8CAD7_AEGTA</name>
<evidence type="ECO:0008006" key="2">
    <source>
        <dbReference type="Google" id="ProtNLM"/>
    </source>
</evidence>
<reference evidence="1" key="1">
    <citation type="submission" date="2015-06" db="UniProtKB">
        <authorList>
            <consortium name="EnsemblPlants"/>
        </authorList>
    </citation>
    <scope>IDENTIFICATION</scope>
</reference>
<dbReference type="EnsemblPlants" id="EMT24042">
    <property type="protein sequence ID" value="EMT24042"/>
    <property type="gene ID" value="F775_07094"/>
</dbReference>
<dbReference type="AlphaFoldDB" id="M8CAD7"/>
<dbReference type="ExpressionAtlas" id="M8CAD7">
    <property type="expression patterns" value="baseline"/>
</dbReference>
<organism evidence="1">
    <name type="scientific">Aegilops tauschii</name>
    <name type="common">Tausch's goatgrass</name>
    <name type="synonym">Aegilops squarrosa</name>
    <dbReference type="NCBI Taxonomy" id="37682"/>
    <lineage>
        <taxon>Eukaryota</taxon>
        <taxon>Viridiplantae</taxon>
        <taxon>Streptophyta</taxon>
        <taxon>Embryophyta</taxon>
        <taxon>Tracheophyta</taxon>
        <taxon>Spermatophyta</taxon>
        <taxon>Magnoliopsida</taxon>
        <taxon>Liliopsida</taxon>
        <taxon>Poales</taxon>
        <taxon>Poaceae</taxon>
        <taxon>BOP clade</taxon>
        <taxon>Pooideae</taxon>
        <taxon>Triticodae</taxon>
        <taxon>Triticeae</taxon>
        <taxon>Triticinae</taxon>
        <taxon>Aegilops</taxon>
    </lineage>
</organism>
<dbReference type="PANTHER" id="PTHR47482:SF5">
    <property type="entry name" value="FAR1 DOMAIN-CONTAINING PROTEIN"/>
    <property type="match status" value="1"/>
</dbReference>
<accession>M8CAD7</accession>
<proteinExistence type="predicted"/>